<evidence type="ECO:0000313" key="4">
    <source>
        <dbReference type="Proteomes" id="UP000700596"/>
    </source>
</evidence>
<gene>
    <name evidence="3" type="ORF">B0J11DRAFT_502905</name>
</gene>
<name>A0A9P9EEQ7_9PLEO</name>
<dbReference type="AlphaFoldDB" id="A0A9P9EEQ7"/>
<sequence length="692" mass="77972">MRLYHQICLFLCLLFQATAFDQPGYWPDAPNETTTSTSAMPTRAPDNRRFECNSLGNVCWVSNGTIRLAGQSRDESDQPLKLHPERPNSRCNPDDKSEIQFLVGKEWVTVHTCEVKGSCYDIIGGGACYNPEADIFNFPEIPEGLRDKFTIPEVDEDDKEIDYVLDLENGVYEHGDFQHSSFDTGFPSSIHTEIEVARQYKGPTRCNPETLSETQVFDGLAWITYQKCYIPQSCVNMYGIGVCQVLPQATRCNPVSKNEVQFFNGNDWYTLFKCQGSDKCIDLNGVGACHLKDGTYQLPLEATRDAHLSQRITTDERSHKTLYALLDTRCHPSKPRVVQIWTGDKWKKLGRCPKHSVCMERDGNWNCTFYPQLRSFKDISPGARLCSCYDDAGHDPRQKPSSPIESPPEPLEPPPYVEPNLHSMDSRCNPQNFSEIQIFRKDTWIHAAACQGQTICKDVNGIGACEVGPFQYFIPAFNESTPLDSHIKHPPHKPFTRCNAANNTESQVWSRAGWVLDGVCEPPFECHEFLGVDAHTVCVVPGTVSRTVYLPIPVQDTESSKSDLAHKSRGVEKILTKCEGNTLWGWYNGAWAYQLTCPYGFICGDIPNNSDSSDRQSQPAKKACISHNAREVLTAHFGRPDEWDERSQLDSAAVKARLDQSIPTFSPRYDDMHSRRAVKYDDVSSSQSDPEN</sequence>
<keyword evidence="4" id="KW-1185">Reference proteome</keyword>
<reference evidence="3" key="1">
    <citation type="journal article" date="2021" name="Nat. Commun.">
        <title>Genetic determinants of endophytism in the Arabidopsis root mycobiome.</title>
        <authorList>
            <person name="Mesny F."/>
            <person name="Miyauchi S."/>
            <person name="Thiergart T."/>
            <person name="Pickel B."/>
            <person name="Atanasova L."/>
            <person name="Karlsson M."/>
            <person name="Huettel B."/>
            <person name="Barry K.W."/>
            <person name="Haridas S."/>
            <person name="Chen C."/>
            <person name="Bauer D."/>
            <person name="Andreopoulos W."/>
            <person name="Pangilinan J."/>
            <person name="LaButti K."/>
            <person name="Riley R."/>
            <person name="Lipzen A."/>
            <person name="Clum A."/>
            <person name="Drula E."/>
            <person name="Henrissat B."/>
            <person name="Kohler A."/>
            <person name="Grigoriev I.V."/>
            <person name="Martin F.M."/>
            <person name="Hacquard S."/>
        </authorList>
    </citation>
    <scope>NUCLEOTIDE SEQUENCE</scope>
    <source>
        <strain evidence="3">MPI-CAGE-CH-0243</strain>
    </source>
</reference>
<feature type="chain" id="PRO_5040330513" evidence="2">
    <location>
        <begin position="20"/>
        <end position="692"/>
    </location>
</feature>
<feature type="compositionally biased region" description="Basic and acidic residues" evidence="1">
    <location>
        <begin position="72"/>
        <end position="94"/>
    </location>
</feature>
<evidence type="ECO:0000256" key="2">
    <source>
        <dbReference type="SAM" id="SignalP"/>
    </source>
</evidence>
<feature type="compositionally biased region" description="Pro residues" evidence="1">
    <location>
        <begin position="405"/>
        <end position="417"/>
    </location>
</feature>
<evidence type="ECO:0000256" key="1">
    <source>
        <dbReference type="SAM" id="MobiDB-lite"/>
    </source>
</evidence>
<protein>
    <submittedName>
        <fullName evidence="3">Uncharacterized protein</fullName>
    </submittedName>
</protein>
<feature type="signal peptide" evidence="2">
    <location>
        <begin position="1"/>
        <end position="19"/>
    </location>
</feature>
<accession>A0A9P9EEQ7</accession>
<dbReference type="EMBL" id="JAGMWT010000002">
    <property type="protein sequence ID" value="KAH7136118.1"/>
    <property type="molecule type" value="Genomic_DNA"/>
</dbReference>
<feature type="region of interest" description="Disordered" evidence="1">
    <location>
        <begin position="71"/>
        <end position="94"/>
    </location>
</feature>
<dbReference type="Proteomes" id="UP000700596">
    <property type="component" value="Unassembled WGS sequence"/>
</dbReference>
<evidence type="ECO:0000313" key="3">
    <source>
        <dbReference type="EMBL" id="KAH7136118.1"/>
    </source>
</evidence>
<feature type="region of interest" description="Disordered" evidence="1">
    <location>
        <begin position="394"/>
        <end position="419"/>
    </location>
</feature>
<dbReference type="OrthoDB" id="3798719at2759"/>
<proteinExistence type="predicted"/>
<organism evidence="3 4">
    <name type="scientific">Dendryphion nanum</name>
    <dbReference type="NCBI Taxonomy" id="256645"/>
    <lineage>
        <taxon>Eukaryota</taxon>
        <taxon>Fungi</taxon>
        <taxon>Dikarya</taxon>
        <taxon>Ascomycota</taxon>
        <taxon>Pezizomycotina</taxon>
        <taxon>Dothideomycetes</taxon>
        <taxon>Pleosporomycetidae</taxon>
        <taxon>Pleosporales</taxon>
        <taxon>Torulaceae</taxon>
        <taxon>Dendryphion</taxon>
    </lineage>
</organism>
<keyword evidence="2" id="KW-0732">Signal</keyword>
<comment type="caution">
    <text evidence="3">The sequence shown here is derived from an EMBL/GenBank/DDBJ whole genome shotgun (WGS) entry which is preliminary data.</text>
</comment>